<evidence type="ECO:0000259" key="6">
    <source>
        <dbReference type="Pfam" id="PF25990"/>
    </source>
</evidence>
<keyword evidence="4" id="KW-0732">Signal</keyword>
<feature type="chain" id="PRO_5039694209" evidence="4">
    <location>
        <begin position="21"/>
        <end position="400"/>
    </location>
</feature>
<feature type="domain" description="YknX-like beta-barrel" evidence="6">
    <location>
        <begin position="310"/>
        <end position="386"/>
    </location>
</feature>
<dbReference type="SUPFAM" id="SSF111369">
    <property type="entry name" value="HlyD-like secretion proteins"/>
    <property type="match status" value="2"/>
</dbReference>
<name>A0A3M8DGM8_9BACL</name>
<accession>A0A3M8DGM8</accession>
<protein>
    <submittedName>
        <fullName evidence="7">HlyD family efflux transporter periplasmic adaptor subunit</fullName>
    </submittedName>
</protein>
<feature type="coiled-coil region" evidence="3">
    <location>
        <begin position="80"/>
        <end position="154"/>
    </location>
</feature>
<proteinExistence type="predicted"/>
<feature type="coiled-coil region" evidence="3">
    <location>
        <begin position="186"/>
        <end position="220"/>
    </location>
</feature>
<evidence type="ECO:0000256" key="3">
    <source>
        <dbReference type="SAM" id="Coils"/>
    </source>
</evidence>
<dbReference type="PRINTS" id="PR01490">
    <property type="entry name" value="RTXTOXIND"/>
</dbReference>
<dbReference type="Gene3D" id="2.40.50.100">
    <property type="match status" value="1"/>
</dbReference>
<gene>
    <name evidence="7" type="ORF">EDM59_11280</name>
</gene>
<keyword evidence="2 3" id="KW-0175">Coiled coil</keyword>
<dbReference type="PROSITE" id="PS51257">
    <property type="entry name" value="PROKAR_LIPOPROTEIN"/>
    <property type="match status" value="1"/>
</dbReference>
<dbReference type="PANTHER" id="PTHR32347">
    <property type="entry name" value="EFFLUX SYSTEM COMPONENT YKNX-RELATED"/>
    <property type="match status" value="1"/>
</dbReference>
<evidence type="ECO:0000256" key="2">
    <source>
        <dbReference type="ARBA" id="ARBA00023054"/>
    </source>
</evidence>
<dbReference type="EMBL" id="RHHU01000005">
    <property type="protein sequence ID" value="RNB86739.1"/>
    <property type="molecule type" value="Genomic_DNA"/>
</dbReference>
<dbReference type="Proteomes" id="UP000269573">
    <property type="component" value="Unassembled WGS sequence"/>
</dbReference>
<evidence type="ECO:0000313" key="7">
    <source>
        <dbReference type="EMBL" id="RNB86739.1"/>
    </source>
</evidence>
<evidence type="ECO:0000259" key="5">
    <source>
        <dbReference type="Pfam" id="PF25917"/>
    </source>
</evidence>
<comment type="caution">
    <text evidence="7">The sequence shown here is derived from an EMBL/GenBank/DDBJ whole genome shotgun (WGS) entry which is preliminary data.</text>
</comment>
<dbReference type="InterPro" id="IPR050465">
    <property type="entry name" value="UPF0194_transport"/>
</dbReference>
<keyword evidence="8" id="KW-1185">Reference proteome</keyword>
<feature type="domain" description="Multidrug resistance protein MdtA-like barrel-sandwich hybrid" evidence="5">
    <location>
        <begin position="43"/>
        <end position="299"/>
    </location>
</feature>
<dbReference type="Gene3D" id="1.10.287.470">
    <property type="entry name" value="Helix hairpin bin"/>
    <property type="match status" value="2"/>
</dbReference>
<dbReference type="RefSeq" id="WP_122923688.1">
    <property type="nucleotide sequence ID" value="NZ_RHHU01000005.1"/>
</dbReference>
<dbReference type="AlphaFoldDB" id="A0A3M8DGM8"/>
<evidence type="ECO:0000256" key="4">
    <source>
        <dbReference type="SAM" id="SignalP"/>
    </source>
</evidence>
<dbReference type="InterPro" id="IPR058636">
    <property type="entry name" value="Beta-barrel_YknX"/>
</dbReference>
<evidence type="ECO:0000313" key="8">
    <source>
        <dbReference type="Proteomes" id="UP000269573"/>
    </source>
</evidence>
<evidence type="ECO:0000256" key="1">
    <source>
        <dbReference type="ARBA" id="ARBA00004196"/>
    </source>
</evidence>
<organism evidence="7 8">
    <name type="scientific">Brevibacillus nitrificans</name>
    <dbReference type="NCBI Taxonomy" id="651560"/>
    <lineage>
        <taxon>Bacteria</taxon>
        <taxon>Bacillati</taxon>
        <taxon>Bacillota</taxon>
        <taxon>Bacilli</taxon>
        <taxon>Bacillales</taxon>
        <taxon>Paenibacillaceae</taxon>
        <taxon>Brevibacillus</taxon>
    </lineage>
</organism>
<dbReference type="GO" id="GO:0030313">
    <property type="term" value="C:cell envelope"/>
    <property type="evidence" value="ECO:0007669"/>
    <property type="project" value="UniProtKB-SubCell"/>
</dbReference>
<dbReference type="PANTHER" id="PTHR32347:SF23">
    <property type="entry name" value="BLL5650 PROTEIN"/>
    <property type="match status" value="1"/>
</dbReference>
<feature type="signal peptide" evidence="4">
    <location>
        <begin position="1"/>
        <end position="20"/>
    </location>
</feature>
<dbReference type="Pfam" id="PF25917">
    <property type="entry name" value="BSH_RND"/>
    <property type="match status" value="1"/>
</dbReference>
<dbReference type="InterPro" id="IPR058625">
    <property type="entry name" value="MdtA-like_BSH"/>
</dbReference>
<comment type="subcellular location">
    <subcellularLocation>
        <location evidence="1">Cell envelope</location>
    </subcellularLocation>
</comment>
<sequence>MKRIHSYLLTAGLVFSLALSGCTGFSQEKAALSGTIEADEWPIVAEVGGLVTEVKVEEGAHVKAGQELAVIDERSYQISVSEAKAALEQATARLEEAKAGSRDSSIQKGVAAVQQADANIRTAQARQKQAEAGIRREKEQLAQTQSQLAGAKHTLSYQQNRLAETTALFKQGAVSQKDWEAQQEAVSQAQTQVNQFEAQVAAAQAQYASAQGEAAAANAQTGTAQAQQAGAVADLDLLKEGSTDYTIRALLAAQQQAQAKLDQAALLLEKTRITAPADGILLRSSIEQGEVAKTGANLFTLMKADQLKLKVYIPEAQLNLVQQGQNVRIGVDAYPGETFAGKITLISEKAEFTPKNVQTPDERTKLVFAVTIQITEGLDKLKPGMPADVILSGASEEGKG</sequence>
<dbReference type="Pfam" id="PF25990">
    <property type="entry name" value="Beta-barrel_YknX"/>
    <property type="match status" value="1"/>
</dbReference>
<reference evidence="7 8" key="1">
    <citation type="submission" date="2018-10" db="EMBL/GenBank/DDBJ databases">
        <title>Phylogenomics of Brevibacillus.</title>
        <authorList>
            <person name="Dunlap C."/>
        </authorList>
    </citation>
    <scope>NUCLEOTIDE SEQUENCE [LARGE SCALE GENOMIC DNA]</scope>
    <source>
        <strain evidence="7 8">JCM 15774</strain>
    </source>
</reference>
<dbReference type="Gene3D" id="2.40.30.170">
    <property type="match status" value="1"/>
</dbReference>